<evidence type="ECO:0000313" key="2">
    <source>
        <dbReference type="EMBL" id="MBS5687544.1"/>
    </source>
</evidence>
<comment type="caution">
    <text evidence="2">The sequence shown here is derived from an EMBL/GenBank/DDBJ whole genome shotgun (WGS) entry which is preliminary data.</text>
</comment>
<evidence type="ECO:0000313" key="3">
    <source>
        <dbReference type="Proteomes" id="UP000733372"/>
    </source>
</evidence>
<sequence>GSERGEQPLSRGSSASKSLVVFWFSFDIKREQSALMKKRSDPAPQARNLSPSPEKTKAPALQAVRGR</sequence>
<accession>A0A943IUF8</accession>
<name>A0A943IUF8_9FIRM</name>
<gene>
    <name evidence="2" type="ORF">KHW66_05745</name>
</gene>
<dbReference type="Proteomes" id="UP000733372">
    <property type="component" value="Unassembled WGS sequence"/>
</dbReference>
<proteinExistence type="predicted"/>
<dbReference type="EMBL" id="JAGZAM010000009">
    <property type="protein sequence ID" value="MBS5687544.1"/>
    <property type="molecule type" value="Genomic_DNA"/>
</dbReference>
<evidence type="ECO:0000256" key="1">
    <source>
        <dbReference type="SAM" id="MobiDB-lite"/>
    </source>
</evidence>
<feature type="region of interest" description="Disordered" evidence="1">
    <location>
        <begin position="34"/>
        <end position="67"/>
    </location>
</feature>
<dbReference type="AlphaFoldDB" id="A0A943IUF8"/>
<organism evidence="2 3">
    <name type="scientific">Faecalibacterium prausnitzii</name>
    <dbReference type="NCBI Taxonomy" id="853"/>
    <lineage>
        <taxon>Bacteria</taxon>
        <taxon>Bacillati</taxon>
        <taxon>Bacillota</taxon>
        <taxon>Clostridia</taxon>
        <taxon>Eubacteriales</taxon>
        <taxon>Oscillospiraceae</taxon>
        <taxon>Faecalibacterium</taxon>
    </lineage>
</organism>
<reference evidence="2" key="1">
    <citation type="submission" date="2021-02" db="EMBL/GenBank/DDBJ databases">
        <title>Infant gut strain persistence is associated with maternal origin, phylogeny, and functional potential including surface adhesion and iron acquisition.</title>
        <authorList>
            <person name="Lou Y.C."/>
        </authorList>
    </citation>
    <scope>NUCLEOTIDE SEQUENCE</scope>
    <source>
        <strain evidence="2">L3_101_367G1_dasL3_101_367G1_metabat.metabat.26</strain>
    </source>
</reference>
<protein>
    <submittedName>
        <fullName evidence="2">Uncharacterized protein</fullName>
    </submittedName>
</protein>
<feature type="non-terminal residue" evidence="2">
    <location>
        <position position="1"/>
    </location>
</feature>